<keyword evidence="12" id="KW-0902">Two-component regulatory system</keyword>
<evidence type="ECO:0000256" key="6">
    <source>
        <dbReference type="ARBA" id="ARBA00022679"/>
    </source>
</evidence>
<evidence type="ECO:0000256" key="12">
    <source>
        <dbReference type="ARBA" id="ARBA00023012"/>
    </source>
</evidence>
<dbReference type="CDD" id="cd00075">
    <property type="entry name" value="HATPase"/>
    <property type="match status" value="1"/>
</dbReference>
<evidence type="ECO:0000256" key="14">
    <source>
        <dbReference type="SAM" id="Phobius"/>
    </source>
</evidence>
<feature type="domain" description="Histidine kinase" evidence="15">
    <location>
        <begin position="238"/>
        <end position="452"/>
    </location>
</feature>
<dbReference type="SMART" id="SM00388">
    <property type="entry name" value="HisKA"/>
    <property type="match status" value="1"/>
</dbReference>
<dbReference type="Pfam" id="PF00672">
    <property type="entry name" value="HAMP"/>
    <property type="match status" value="1"/>
</dbReference>
<comment type="catalytic activity">
    <reaction evidence="1">
        <text>ATP + protein L-histidine = ADP + protein N-phospho-L-histidine.</text>
        <dbReference type="EC" id="2.7.13.3"/>
    </reaction>
</comment>
<dbReference type="FunFam" id="3.30.565.10:FF:000006">
    <property type="entry name" value="Sensor histidine kinase WalK"/>
    <property type="match status" value="1"/>
</dbReference>
<evidence type="ECO:0000259" key="15">
    <source>
        <dbReference type="PROSITE" id="PS50109"/>
    </source>
</evidence>
<keyword evidence="5" id="KW-0597">Phosphoprotein</keyword>
<dbReference type="EC" id="2.7.13.3" evidence="3"/>
<keyword evidence="8" id="KW-0547">Nucleotide-binding</keyword>
<dbReference type="EMBL" id="CP016808">
    <property type="protein sequence ID" value="ANY70799.1"/>
    <property type="molecule type" value="Genomic_DNA"/>
</dbReference>
<dbReference type="SUPFAM" id="SSF47384">
    <property type="entry name" value="Homodimeric domain of signal transducing histidine kinase"/>
    <property type="match status" value="1"/>
</dbReference>
<evidence type="ECO:0000256" key="7">
    <source>
        <dbReference type="ARBA" id="ARBA00022692"/>
    </source>
</evidence>
<dbReference type="GO" id="GO:0005886">
    <property type="term" value="C:plasma membrane"/>
    <property type="evidence" value="ECO:0007669"/>
    <property type="project" value="UniProtKB-SubCell"/>
</dbReference>
<evidence type="ECO:0000259" key="16">
    <source>
        <dbReference type="PROSITE" id="PS50885"/>
    </source>
</evidence>
<evidence type="ECO:0000256" key="8">
    <source>
        <dbReference type="ARBA" id="ARBA00022741"/>
    </source>
</evidence>
<keyword evidence="13 14" id="KW-0472">Membrane</keyword>
<dbReference type="PROSITE" id="PS50885">
    <property type="entry name" value="HAMP"/>
    <property type="match status" value="1"/>
</dbReference>
<dbReference type="Gene3D" id="1.10.287.130">
    <property type="match status" value="1"/>
</dbReference>
<dbReference type="GO" id="GO:0000155">
    <property type="term" value="F:phosphorelay sensor kinase activity"/>
    <property type="evidence" value="ECO:0007669"/>
    <property type="project" value="InterPro"/>
</dbReference>
<accession>A0A1B2DSV8</accession>
<dbReference type="SMART" id="SM00304">
    <property type="entry name" value="HAMP"/>
    <property type="match status" value="1"/>
</dbReference>
<dbReference type="PROSITE" id="PS50109">
    <property type="entry name" value="HIS_KIN"/>
    <property type="match status" value="1"/>
</dbReference>
<dbReference type="InterPro" id="IPR005467">
    <property type="entry name" value="His_kinase_dom"/>
</dbReference>
<evidence type="ECO:0000256" key="9">
    <source>
        <dbReference type="ARBA" id="ARBA00022777"/>
    </source>
</evidence>
<keyword evidence="7 14" id="KW-0812">Transmembrane</keyword>
<dbReference type="InterPro" id="IPR004358">
    <property type="entry name" value="Sig_transdc_His_kin-like_C"/>
</dbReference>
<comment type="subcellular location">
    <subcellularLocation>
        <location evidence="2">Cell membrane</location>
        <topology evidence="2">Multi-pass membrane protein</topology>
    </subcellularLocation>
</comment>
<dbReference type="PANTHER" id="PTHR45528">
    <property type="entry name" value="SENSOR HISTIDINE KINASE CPXA"/>
    <property type="match status" value="1"/>
</dbReference>
<keyword evidence="10" id="KW-0067">ATP-binding</keyword>
<feature type="domain" description="HAMP" evidence="16">
    <location>
        <begin position="179"/>
        <end position="230"/>
    </location>
</feature>
<evidence type="ECO:0000256" key="2">
    <source>
        <dbReference type="ARBA" id="ARBA00004651"/>
    </source>
</evidence>
<dbReference type="InterPro" id="IPR050398">
    <property type="entry name" value="HssS/ArlS-like"/>
</dbReference>
<protein>
    <recommendedName>
        <fullName evidence="3">histidine kinase</fullName>
        <ecNumber evidence="3">2.7.13.3</ecNumber>
    </recommendedName>
</protein>
<dbReference type="Gene3D" id="6.10.340.10">
    <property type="match status" value="1"/>
</dbReference>
<dbReference type="FunFam" id="1.10.287.130:FF:000001">
    <property type="entry name" value="Two-component sensor histidine kinase"/>
    <property type="match status" value="1"/>
</dbReference>
<dbReference type="SUPFAM" id="SSF158472">
    <property type="entry name" value="HAMP domain-like"/>
    <property type="match status" value="1"/>
</dbReference>
<dbReference type="Gene3D" id="3.30.565.10">
    <property type="entry name" value="Histidine kinase-like ATPase, C-terminal domain"/>
    <property type="match status" value="1"/>
</dbReference>
<evidence type="ECO:0000256" key="5">
    <source>
        <dbReference type="ARBA" id="ARBA00022553"/>
    </source>
</evidence>
<evidence type="ECO:0000256" key="1">
    <source>
        <dbReference type="ARBA" id="ARBA00000085"/>
    </source>
</evidence>
<keyword evidence="4" id="KW-1003">Cell membrane</keyword>
<feature type="transmembrane region" description="Helical" evidence="14">
    <location>
        <begin position="157"/>
        <end position="178"/>
    </location>
</feature>
<evidence type="ECO:0000256" key="4">
    <source>
        <dbReference type="ARBA" id="ARBA00022475"/>
    </source>
</evidence>
<name>A0A1B2DSV8_9BACL</name>
<dbReference type="PANTHER" id="PTHR45528:SF1">
    <property type="entry name" value="SENSOR HISTIDINE KINASE CPXA"/>
    <property type="match status" value="1"/>
</dbReference>
<dbReference type="Pfam" id="PF00512">
    <property type="entry name" value="HisKA"/>
    <property type="match status" value="1"/>
</dbReference>
<organism evidence="17">
    <name type="scientific">Paenibacillus sp. BIHB 4019</name>
    <dbReference type="NCBI Taxonomy" id="1870819"/>
    <lineage>
        <taxon>Bacteria</taxon>
        <taxon>Bacillati</taxon>
        <taxon>Bacillota</taxon>
        <taxon>Bacilli</taxon>
        <taxon>Bacillales</taxon>
        <taxon>Paenibacillaceae</taxon>
        <taxon>Paenibacillus</taxon>
    </lineage>
</organism>
<gene>
    <name evidence="17" type="ORF">BBD42_17635</name>
</gene>
<keyword evidence="11 14" id="KW-1133">Transmembrane helix</keyword>
<dbReference type="AlphaFoldDB" id="A0A1B2DSV8"/>
<dbReference type="InterPro" id="IPR036890">
    <property type="entry name" value="HATPase_C_sf"/>
</dbReference>
<evidence type="ECO:0000256" key="13">
    <source>
        <dbReference type="ARBA" id="ARBA00023136"/>
    </source>
</evidence>
<reference evidence="17" key="1">
    <citation type="submission" date="2016-08" db="EMBL/GenBank/DDBJ databases">
        <title>Complete Genome Seqeunce of Paenibacillus sp. BIHB 4019 from tea rhizoplane.</title>
        <authorList>
            <person name="Thakur R."/>
            <person name="Swarnkar M.K."/>
            <person name="Gulati A."/>
        </authorList>
    </citation>
    <scope>NUCLEOTIDE SEQUENCE [LARGE SCALE GENOMIC DNA]</scope>
    <source>
        <strain evidence="17">BIHB4019</strain>
    </source>
</reference>
<keyword evidence="9 17" id="KW-0418">Kinase</keyword>
<evidence type="ECO:0000256" key="10">
    <source>
        <dbReference type="ARBA" id="ARBA00022840"/>
    </source>
</evidence>
<dbReference type="CDD" id="cd06225">
    <property type="entry name" value="HAMP"/>
    <property type="match status" value="1"/>
</dbReference>
<dbReference type="SUPFAM" id="SSF55874">
    <property type="entry name" value="ATPase domain of HSP90 chaperone/DNA topoisomerase II/histidine kinase"/>
    <property type="match status" value="1"/>
</dbReference>
<dbReference type="CDD" id="cd00082">
    <property type="entry name" value="HisKA"/>
    <property type="match status" value="1"/>
</dbReference>
<dbReference type="SMART" id="SM00387">
    <property type="entry name" value="HATPase_c"/>
    <property type="match status" value="1"/>
</dbReference>
<proteinExistence type="predicted"/>
<dbReference type="Pfam" id="PF02518">
    <property type="entry name" value="HATPase_c"/>
    <property type="match status" value="1"/>
</dbReference>
<evidence type="ECO:0000256" key="11">
    <source>
        <dbReference type="ARBA" id="ARBA00022989"/>
    </source>
</evidence>
<dbReference type="PRINTS" id="PR00344">
    <property type="entry name" value="BCTRLSENSOR"/>
</dbReference>
<sequence>MLSFAVIIIAVDKAIDYYSFITIEKQMMEKADLSELSFREILAKYDEESSAQGQTPDVSRTALETLKATGKEVRIYDSQLNLLGHAENGIIVNEGTPVIFKKNIESALQGNYSYSVTEDKLLYFSIPIQDKYYQNVFVFEFVEDLSYFYDIMNRIRFILFMGAGGFLILMTLSSLYIARTTTRPIKYLLKATERFSKQQFEQVHLNRKDELGMLAAGLNQMGVQLNDYIQYQKQFVSNVSHELKTPLAAIRGFSQYLYEGENEDKDLQKIYYHLVNESDRLTALINELLMLAQFDKAGPEEIGTEKMNISDLTERVVAELRTRAEQKQITVEVKLAKAAFVYANTILLSHAIANILDNAIKYSNANTHIRVETFIRQQEAVIQVTDQGIGISKKDIARVQERFYRAENSNVAKGSGLGLSICKEIAEKFGGSIIIESKASVGTTVSIVLPSL</sequence>
<dbReference type="InterPro" id="IPR003661">
    <property type="entry name" value="HisK_dim/P_dom"/>
</dbReference>
<dbReference type="InterPro" id="IPR003594">
    <property type="entry name" value="HATPase_dom"/>
</dbReference>
<dbReference type="InterPro" id="IPR003660">
    <property type="entry name" value="HAMP_dom"/>
</dbReference>
<keyword evidence="6" id="KW-0808">Transferase</keyword>
<evidence type="ECO:0000313" key="17">
    <source>
        <dbReference type="EMBL" id="ANY70799.1"/>
    </source>
</evidence>
<evidence type="ECO:0000256" key="3">
    <source>
        <dbReference type="ARBA" id="ARBA00012438"/>
    </source>
</evidence>
<dbReference type="GO" id="GO:0005524">
    <property type="term" value="F:ATP binding"/>
    <property type="evidence" value="ECO:0007669"/>
    <property type="project" value="UniProtKB-KW"/>
</dbReference>
<dbReference type="InterPro" id="IPR036097">
    <property type="entry name" value="HisK_dim/P_sf"/>
</dbReference>